<accession>A0A1G8ZGW9</accession>
<dbReference type="NCBIfam" id="TIGR00254">
    <property type="entry name" value="GGDEF"/>
    <property type="match status" value="1"/>
</dbReference>
<feature type="transmembrane region" description="Helical" evidence="1">
    <location>
        <begin position="126"/>
        <end position="145"/>
    </location>
</feature>
<dbReference type="GO" id="GO:0043709">
    <property type="term" value="P:cell adhesion involved in single-species biofilm formation"/>
    <property type="evidence" value="ECO:0007669"/>
    <property type="project" value="TreeGrafter"/>
</dbReference>
<dbReference type="GO" id="GO:0052621">
    <property type="term" value="F:diguanylate cyclase activity"/>
    <property type="evidence" value="ECO:0007669"/>
    <property type="project" value="TreeGrafter"/>
</dbReference>
<dbReference type="EMBL" id="FNFI01000005">
    <property type="protein sequence ID" value="SDK14366.1"/>
    <property type="molecule type" value="Genomic_DNA"/>
</dbReference>
<evidence type="ECO:0000313" key="5">
    <source>
        <dbReference type="Proteomes" id="UP000242700"/>
    </source>
</evidence>
<dbReference type="PANTHER" id="PTHR45138:SF9">
    <property type="entry name" value="DIGUANYLATE CYCLASE DGCM-RELATED"/>
    <property type="match status" value="1"/>
</dbReference>
<dbReference type="SMART" id="SM00267">
    <property type="entry name" value="GGDEF"/>
    <property type="match status" value="1"/>
</dbReference>
<feature type="transmembrane region" description="Helical" evidence="1">
    <location>
        <begin position="60"/>
        <end position="90"/>
    </location>
</feature>
<dbReference type="Proteomes" id="UP000242700">
    <property type="component" value="Unassembled WGS sequence"/>
</dbReference>
<dbReference type="InterPro" id="IPR050469">
    <property type="entry name" value="Diguanylate_Cyclase"/>
</dbReference>
<feature type="transmembrane region" description="Helical" evidence="1">
    <location>
        <begin position="151"/>
        <end position="171"/>
    </location>
</feature>
<keyword evidence="1" id="KW-0812">Transmembrane</keyword>
<dbReference type="Proteomes" id="UP001519348">
    <property type="component" value="Unassembled WGS sequence"/>
</dbReference>
<dbReference type="InterPro" id="IPR043128">
    <property type="entry name" value="Rev_trsase/Diguanyl_cyclase"/>
</dbReference>
<dbReference type="Pfam" id="PF00990">
    <property type="entry name" value="GGDEF"/>
    <property type="match status" value="1"/>
</dbReference>
<dbReference type="PROSITE" id="PS50887">
    <property type="entry name" value="GGDEF"/>
    <property type="match status" value="1"/>
</dbReference>
<evidence type="ECO:0000256" key="1">
    <source>
        <dbReference type="SAM" id="Phobius"/>
    </source>
</evidence>
<dbReference type="OrthoDB" id="9759607at2"/>
<feature type="domain" description="GGDEF" evidence="2">
    <location>
        <begin position="214"/>
        <end position="348"/>
    </location>
</feature>
<reference evidence="4" key="2">
    <citation type="submission" date="2016-10" db="EMBL/GenBank/DDBJ databases">
        <authorList>
            <person name="de Groot N.N."/>
        </authorList>
    </citation>
    <scope>NUCLEOTIDE SEQUENCE [LARGE SCALE GENOMIC DNA]</scope>
    <source>
        <strain evidence="4">CGMCC 1.8911</strain>
    </source>
</reference>
<feature type="transmembrane region" description="Helical" evidence="1">
    <location>
        <begin position="34"/>
        <end position="53"/>
    </location>
</feature>
<evidence type="ECO:0000313" key="3">
    <source>
        <dbReference type="EMBL" id="MBP1951143.1"/>
    </source>
</evidence>
<dbReference type="AlphaFoldDB" id="A0A1G8ZGW9"/>
<dbReference type="CDD" id="cd01949">
    <property type="entry name" value="GGDEF"/>
    <property type="match status" value="1"/>
</dbReference>
<dbReference type="GO" id="GO:1902201">
    <property type="term" value="P:negative regulation of bacterial-type flagellum-dependent cell motility"/>
    <property type="evidence" value="ECO:0007669"/>
    <property type="project" value="TreeGrafter"/>
</dbReference>
<dbReference type="InterPro" id="IPR029787">
    <property type="entry name" value="Nucleotide_cyclase"/>
</dbReference>
<dbReference type="GO" id="GO:0005886">
    <property type="term" value="C:plasma membrane"/>
    <property type="evidence" value="ECO:0007669"/>
    <property type="project" value="TreeGrafter"/>
</dbReference>
<name>A0A1G8ZGW9_9STAP</name>
<protein>
    <submittedName>
        <fullName evidence="4">Diguanylate cyclase (GGDEF) domain-containing protein</fullName>
    </submittedName>
    <submittedName>
        <fullName evidence="3">Diguanylate cyclase (GGDEF)-like protein</fullName>
    </submittedName>
</protein>
<evidence type="ECO:0000313" key="6">
    <source>
        <dbReference type="Proteomes" id="UP001519348"/>
    </source>
</evidence>
<keyword evidence="6" id="KW-1185">Reference proteome</keyword>
<dbReference type="RefSeq" id="WP_092596998.1">
    <property type="nucleotide sequence ID" value="NZ_BMCN01000001.1"/>
</dbReference>
<dbReference type="SUPFAM" id="SSF55073">
    <property type="entry name" value="Nucleotide cyclase"/>
    <property type="match status" value="1"/>
</dbReference>
<dbReference type="InterPro" id="IPR000160">
    <property type="entry name" value="GGDEF_dom"/>
</dbReference>
<organism evidence="4 5">
    <name type="scientific">Jeotgalicoccus aerolatus</name>
    <dbReference type="NCBI Taxonomy" id="709510"/>
    <lineage>
        <taxon>Bacteria</taxon>
        <taxon>Bacillati</taxon>
        <taxon>Bacillota</taxon>
        <taxon>Bacilli</taxon>
        <taxon>Bacillales</taxon>
        <taxon>Staphylococcaceae</taxon>
        <taxon>Jeotgalicoccus</taxon>
    </lineage>
</organism>
<reference evidence="3 6" key="3">
    <citation type="submission" date="2021-03" db="EMBL/GenBank/DDBJ databases">
        <title>Genomic Encyclopedia of Type Strains, Phase IV (KMG-IV): sequencing the most valuable type-strain genomes for metagenomic binning, comparative biology and taxonomic classification.</title>
        <authorList>
            <person name="Goeker M."/>
        </authorList>
    </citation>
    <scope>NUCLEOTIDE SEQUENCE [LARGE SCALE GENOMIC DNA]</scope>
    <source>
        <strain evidence="3 6">DSM 22420</strain>
    </source>
</reference>
<keyword evidence="1" id="KW-1133">Transmembrane helix</keyword>
<feature type="transmembrane region" description="Helical" evidence="1">
    <location>
        <begin position="5"/>
        <end position="22"/>
    </location>
</feature>
<dbReference type="PANTHER" id="PTHR45138">
    <property type="entry name" value="REGULATORY COMPONENTS OF SENSORY TRANSDUCTION SYSTEM"/>
    <property type="match status" value="1"/>
</dbReference>
<sequence length="349" mass="40068">MFIDFLLNIALIISGIYLFYRIQFFEDKKIVETGLFQSLLMTTLSILSLLVPFSTSQGEFALYFIPLLILAAYNAFYYGLISAVVVYFFYHFIFDHSIATYIVFIVLYMLYLMAVPFIRKITHIKLVAVNIIFTSLYMIIVNQFFYNISLMTGIILLVVTSLIIFVAHMMYEDINTIYKLNKRIDDDEFIDYLTQLGNVKMLDKYVDEHFENDDTLSLLLIDIDSFKNYNDKHSYDSGDKIISQMASLLKNYVPTGGHLFRNSGEEFAMIIPNLSFDKTVRLGEAIRNSVEYSKFHINEIDTVNVTVSIGAGYKSTTGATKRDLVKEAESALFEAKKMGQNRVMFAPIG</sequence>
<dbReference type="STRING" id="586411.SAMN05216187_10571"/>
<dbReference type="EMBL" id="JAGGKN010000001">
    <property type="protein sequence ID" value="MBP1951143.1"/>
    <property type="molecule type" value="Genomic_DNA"/>
</dbReference>
<evidence type="ECO:0000259" key="2">
    <source>
        <dbReference type="PROSITE" id="PS50887"/>
    </source>
</evidence>
<feature type="transmembrane region" description="Helical" evidence="1">
    <location>
        <begin position="96"/>
        <end position="114"/>
    </location>
</feature>
<keyword evidence="1" id="KW-0472">Membrane</keyword>
<reference evidence="5" key="1">
    <citation type="submission" date="2016-10" db="EMBL/GenBank/DDBJ databases">
        <authorList>
            <person name="Varghese N."/>
            <person name="Submissions S."/>
        </authorList>
    </citation>
    <scope>NUCLEOTIDE SEQUENCE [LARGE SCALE GENOMIC DNA]</scope>
    <source>
        <strain evidence="5">CGMCC 1.8911</strain>
    </source>
</reference>
<evidence type="ECO:0000313" key="4">
    <source>
        <dbReference type="EMBL" id="SDK14366.1"/>
    </source>
</evidence>
<dbReference type="Gene3D" id="3.30.70.270">
    <property type="match status" value="1"/>
</dbReference>
<proteinExistence type="predicted"/>
<gene>
    <name evidence="3" type="ORF">J2Z27_000169</name>
    <name evidence="4" type="ORF">SAMN05216187_10571</name>
</gene>